<name>A0A9P6GB29_9PLEO</name>
<feature type="compositionally biased region" description="Gly residues" evidence="9">
    <location>
        <begin position="443"/>
        <end position="462"/>
    </location>
</feature>
<dbReference type="PROSITE" id="PS00108">
    <property type="entry name" value="PROTEIN_KINASE_ST"/>
    <property type="match status" value="1"/>
</dbReference>
<keyword evidence="12" id="KW-1185">Reference proteome</keyword>
<dbReference type="InterPro" id="IPR011009">
    <property type="entry name" value="Kinase-like_dom_sf"/>
</dbReference>
<dbReference type="InterPro" id="IPR050660">
    <property type="entry name" value="NEK_Ser/Thr_kinase"/>
</dbReference>
<dbReference type="PANTHER" id="PTHR43671:SF98">
    <property type="entry name" value="SERINE_THREONINE-PROTEIN KINASE NEK11"/>
    <property type="match status" value="1"/>
</dbReference>
<comment type="caution">
    <text evidence="11">The sequence shown here is derived from an EMBL/GenBank/DDBJ whole genome shotgun (WGS) entry which is preliminary data.</text>
</comment>
<feature type="region of interest" description="Disordered" evidence="9">
    <location>
        <begin position="1"/>
        <end position="42"/>
    </location>
</feature>
<keyword evidence="5" id="KW-0418">Kinase</keyword>
<evidence type="ECO:0000313" key="12">
    <source>
        <dbReference type="Proteomes" id="UP000756921"/>
    </source>
</evidence>
<keyword evidence="6" id="KW-0067">ATP-binding</keyword>
<dbReference type="Pfam" id="PF00069">
    <property type="entry name" value="Pkinase"/>
    <property type="match status" value="1"/>
</dbReference>
<dbReference type="SUPFAM" id="SSF56112">
    <property type="entry name" value="Protein kinase-like (PK-like)"/>
    <property type="match status" value="1"/>
</dbReference>
<feature type="compositionally biased region" description="Low complexity" evidence="9">
    <location>
        <begin position="399"/>
        <end position="413"/>
    </location>
</feature>
<dbReference type="AlphaFoldDB" id="A0A9P6GB29"/>
<dbReference type="Proteomes" id="UP000756921">
    <property type="component" value="Unassembled WGS sequence"/>
</dbReference>
<evidence type="ECO:0000256" key="6">
    <source>
        <dbReference type="ARBA" id="ARBA00022840"/>
    </source>
</evidence>
<evidence type="ECO:0000256" key="3">
    <source>
        <dbReference type="ARBA" id="ARBA00022679"/>
    </source>
</evidence>
<proteinExistence type="predicted"/>
<feature type="domain" description="Protein kinase" evidence="10">
    <location>
        <begin position="36"/>
        <end position="367"/>
    </location>
</feature>
<dbReference type="GO" id="GO:0004674">
    <property type="term" value="F:protein serine/threonine kinase activity"/>
    <property type="evidence" value="ECO:0007669"/>
    <property type="project" value="UniProtKB-KW"/>
</dbReference>
<dbReference type="InterPro" id="IPR000719">
    <property type="entry name" value="Prot_kinase_dom"/>
</dbReference>
<comment type="catalytic activity">
    <reaction evidence="8">
        <text>L-seryl-[protein] + ATP = O-phospho-L-seryl-[protein] + ADP + H(+)</text>
        <dbReference type="Rhea" id="RHEA:17989"/>
        <dbReference type="Rhea" id="RHEA-COMP:9863"/>
        <dbReference type="Rhea" id="RHEA-COMP:11604"/>
        <dbReference type="ChEBI" id="CHEBI:15378"/>
        <dbReference type="ChEBI" id="CHEBI:29999"/>
        <dbReference type="ChEBI" id="CHEBI:30616"/>
        <dbReference type="ChEBI" id="CHEBI:83421"/>
        <dbReference type="ChEBI" id="CHEBI:456216"/>
        <dbReference type="EC" id="2.7.11.1"/>
    </reaction>
</comment>
<sequence>MPNARNKNPGPPRDKWDAHRRLHGDNALQKRPARSWNRQRKLGAENRGALNGGVWVVKDRKTGKEHIEKCAQEKMIRDGTILQEITILKYLSSPSHDHITCMVDHFVDKRLCKASIYLEKCSLGGLETLIESRYQTRELFNELDVWEWFIQLFSALTYCHYGPDPAARFAHKRPEDWENAWDMVFHWDIKVENILVHEATPKGMTTQYTLKLADFGCAVARRHIWVDTAKDRMRTSWCTRGWTPPEYPQFVGRSEVWQLAAVVGCICSLMKMPFFDHAAPAPGYSVTLNNAIVESMKEDFKQRPKADEVLKHVKGKYKVNAKVLEKDPRPVPVRLDQDRKETRDRCLKRGLEKVRAEFEKEKKNEQFGRWQQQAQGAGQFGVGNAGWGSPGGIGQNSVRPPGDGRIGPRPGNGQPFGGMGPGRFLSGGGMYGSTRLMGPPTGYYGGNYGPPLGGRGNGPFGS</sequence>
<dbReference type="GO" id="GO:0005634">
    <property type="term" value="C:nucleus"/>
    <property type="evidence" value="ECO:0007669"/>
    <property type="project" value="TreeGrafter"/>
</dbReference>
<evidence type="ECO:0000256" key="5">
    <source>
        <dbReference type="ARBA" id="ARBA00022777"/>
    </source>
</evidence>
<dbReference type="OrthoDB" id="310217at2759"/>
<keyword evidence="4" id="KW-0547">Nucleotide-binding</keyword>
<dbReference type="EMBL" id="WJXW01000011">
    <property type="protein sequence ID" value="KAF9732237.1"/>
    <property type="molecule type" value="Genomic_DNA"/>
</dbReference>
<feature type="compositionally biased region" description="Gly residues" evidence="9">
    <location>
        <begin position="414"/>
        <end position="431"/>
    </location>
</feature>
<evidence type="ECO:0000256" key="8">
    <source>
        <dbReference type="ARBA" id="ARBA00048679"/>
    </source>
</evidence>
<dbReference type="PROSITE" id="PS50011">
    <property type="entry name" value="PROTEIN_KINASE_DOM"/>
    <property type="match status" value="1"/>
</dbReference>
<dbReference type="InterPro" id="IPR008271">
    <property type="entry name" value="Ser/Thr_kinase_AS"/>
</dbReference>
<protein>
    <recommendedName>
        <fullName evidence="1">non-specific serine/threonine protein kinase</fullName>
        <ecNumber evidence="1">2.7.11.1</ecNumber>
    </recommendedName>
</protein>
<dbReference type="Gene3D" id="1.10.510.10">
    <property type="entry name" value="Transferase(Phosphotransferase) domain 1"/>
    <property type="match status" value="1"/>
</dbReference>
<accession>A0A9P6GB29</accession>
<organism evidence="11 12">
    <name type="scientific">Paraphaeosphaeria minitans</name>
    <dbReference type="NCBI Taxonomy" id="565426"/>
    <lineage>
        <taxon>Eukaryota</taxon>
        <taxon>Fungi</taxon>
        <taxon>Dikarya</taxon>
        <taxon>Ascomycota</taxon>
        <taxon>Pezizomycotina</taxon>
        <taxon>Dothideomycetes</taxon>
        <taxon>Pleosporomycetidae</taxon>
        <taxon>Pleosporales</taxon>
        <taxon>Massarineae</taxon>
        <taxon>Didymosphaeriaceae</taxon>
        <taxon>Paraphaeosphaeria</taxon>
    </lineage>
</organism>
<dbReference type="GO" id="GO:0005524">
    <property type="term" value="F:ATP binding"/>
    <property type="evidence" value="ECO:0007669"/>
    <property type="project" value="UniProtKB-KW"/>
</dbReference>
<feature type="compositionally biased region" description="Basic residues" evidence="9">
    <location>
        <begin position="31"/>
        <end position="41"/>
    </location>
</feature>
<keyword evidence="2" id="KW-0723">Serine/threonine-protein kinase</keyword>
<evidence type="ECO:0000256" key="1">
    <source>
        <dbReference type="ARBA" id="ARBA00012513"/>
    </source>
</evidence>
<dbReference type="SMART" id="SM00220">
    <property type="entry name" value="S_TKc"/>
    <property type="match status" value="1"/>
</dbReference>
<evidence type="ECO:0000256" key="9">
    <source>
        <dbReference type="SAM" id="MobiDB-lite"/>
    </source>
</evidence>
<dbReference type="EC" id="2.7.11.1" evidence="1"/>
<evidence type="ECO:0000313" key="11">
    <source>
        <dbReference type="EMBL" id="KAF9732237.1"/>
    </source>
</evidence>
<comment type="catalytic activity">
    <reaction evidence="7">
        <text>L-threonyl-[protein] + ATP = O-phospho-L-threonyl-[protein] + ADP + H(+)</text>
        <dbReference type="Rhea" id="RHEA:46608"/>
        <dbReference type="Rhea" id="RHEA-COMP:11060"/>
        <dbReference type="Rhea" id="RHEA-COMP:11605"/>
        <dbReference type="ChEBI" id="CHEBI:15378"/>
        <dbReference type="ChEBI" id="CHEBI:30013"/>
        <dbReference type="ChEBI" id="CHEBI:30616"/>
        <dbReference type="ChEBI" id="CHEBI:61977"/>
        <dbReference type="ChEBI" id="CHEBI:456216"/>
        <dbReference type="EC" id="2.7.11.1"/>
    </reaction>
</comment>
<evidence type="ECO:0000256" key="7">
    <source>
        <dbReference type="ARBA" id="ARBA00047899"/>
    </source>
</evidence>
<reference evidence="11" key="1">
    <citation type="journal article" date="2020" name="Mol. Plant Microbe Interact.">
        <title>Genome Sequence of the Biocontrol Agent Coniothyrium minitans strain Conio (IMI 134523).</title>
        <authorList>
            <person name="Patel D."/>
            <person name="Shittu T.A."/>
            <person name="Baroncelli R."/>
            <person name="Muthumeenakshi S."/>
            <person name="Osborne T.H."/>
            <person name="Janganan T.K."/>
            <person name="Sreenivasaprasad S."/>
        </authorList>
    </citation>
    <scope>NUCLEOTIDE SEQUENCE</scope>
    <source>
        <strain evidence="11">Conio</strain>
    </source>
</reference>
<evidence type="ECO:0000256" key="2">
    <source>
        <dbReference type="ARBA" id="ARBA00022527"/>
    </source>
</evidence>
<feature type="region of interest" description="Disordered" evidence="9">
    <location>
        <begin position="386"/>
        <end position="462"/>
    </location>
</feature>
<gene>
    <name evidence="11" type="ORF">PMIN01_10166</name>
</gene>
<keyword evidence="3" id="KW-0808">Transferase</keyword>
<dbReference type="PANTHER" id="PTHR43671">
    <property type="entry name" value="SERINE/THREONINE-PROTEIN KINASE NEK"/>
    <property type="match status" value="1"/>
</dbReference>
<evidence type="ECO:0000259" key="10">
    <source>
        <dbReference type="PROSITE" id="PS50011"/>
    </source>
</evidence>
<evidence type="ECO:0000256" key="4">
    <source>
        <dbReference type="ARBA" id="ARBA00022741"/>
    </source>
</evidence>